<gene>
    <name evidence="1" type="ORF">C7B45_13065</name>
</gene>
<dbReference type="Proteomes" id="UP000241848">
    <property type="component" value="Unassembled WGS sequence"/>
</dbReference>
<evidence type="ECO:0000313" key="1">
    <source>
        <dbReference type="EMBL" id="PSR20888.1"/>
    </source>
</evidence>
<dbReference type="AlphaFoldDB" id="A0A2T2WF99"/>
<dbReference type="EMBL" id="PXYV01000048">
    <property type="protein sequence ID" value="PSR20888.1"/>
    <property type="molecule type" value="Genomic_DNA"/>
</dbReference>
<accession>A0A2T2WF99</accession>
<organism evidence="1 2">
    <name type="scientific">Sulfobacillus acidophilus</name>
    <dbReference type="NCBI Taxonomy" id="53633"/>
    <lineage>
        <taxon>Bacteria</taxon>
        <taxon>Bacillati</taxon>
        <taxon>Bacillota</taxon>
        <taxon>Clostridia</taxon>
        <taxon>Eubacteriales</taxon>
        <taxon>Clostridiales Family XVII. Incertae Sedis</taxon>
        <taxon>Sulfobacillus</taxon>
    </lineage>
</organism>
<proteinExistence type="predicted"/>
<name>A0A2T2WF99_9FIRM</name>
<sequence>MGQWPAMRQFYMTGGTALPLHLGHRQSRDLAFFTRNSLGTLPPLTRIDDILSRFEKVEWELNTPEQIQWRLDAVSVKLLVYLFPHQFGYQTWQGLAVADDRGKRPWWQVDYSQGEFIDDSRHHGNLR</sequence>
<evidence type="ECO:0000313" key="2">
    <source>
        <dbReference type="Proteomes" id="UP000241848"/>
    </source>
</evidence>
<protein>
    <submittedName>
        <fullName evidence="1">Uncharacterized protein</fullName>
    </submittedName>
</protein>
<reference evidence="1 2" key="1">
    <citation type="journal article" date="2014" name="BMC Genomics">
        <title>Comparison of environmental and isolate Sulfobacillus genomes reveals diverse carbon, sulfur, nitrogen, and hydrogen metabolisms.</title>
        <authorList>
            <person name="Justice N.B."/>
            <person name="Norman A."/>
            <person name="Brown C.T."/>
            <person name="Singh A."/>
            <person name="Thomas B.C."/>
            <person name="Banfield J.F."/>
        </authorList>
    </citation>
    <scope>NUCLEOTIDE SEQUENCE [LARGE SCALE GENOMIC DNA]</scope>
    <source>
        <strain evidence="1">AMDSBA3</strain>
    </source>
</reference>
<comment type="caution">
    <text evidence="1">The sequence shown here is derived from an EMBL/GenBank/DDBJ whole genome shotgun (WGS) entry which is preliminary data.</text>
</comment>